<dbReference type="Gene3D" id="3.40.50.150">
    <property type="entry name" value="Vaccinia Virus protein VP39"/>
    <property type="match status" value="1"/>
</dbReference>
<gene>
    <name evidence="7" type="ORF">Moror_15734</name>
</gene>
<dbReference type="InterPro" id="IPR050390">
    <property type="entry name" value="C5-Methyltransferase"/>
</dbReference>
<feature type="active site" evidence="5">
    <location>
        <position position="1200"/>
    </location>
</feature>
<dbReference type="InterPro" id="IPR029063">
    <property type="entry name" value="SAM-dependent_MTases_sf"/>
</dbReference>
<protein>
    <recommendedName>
        <fullName evidence="1">DNA (cytosine-5-)-methyltransferase</fullName>
        <ecNumber evidence="1">2.1.1.37</ecNumber>
    </recommendedName>
</protein>
<dbReference type="SUPFAM" id="SSF53335">
    <property type="entry name" value="S-adenosyl-L-methionine-dependent methyltransferases"/>
    <property type="match status" value="1"/>
</dbReference>
<dbReference type="PANTHER" id="PTHR10629:SF52">
    <property type="entry name" value="DNA (CYTOSINE-5)-METHYLTRANSFERASE 1"/>
    <property type="match status" value="1"/>
</dbReference>
<dbReference type="OrthoDB" id="5376140at2759"/>
<evidence type="ECO:0000313" key="8">
    <source>
        <dbReference type="Proteomes" id="UP000017559"/>
    </source>
</evidence>
<dbReference type="GO" id="GO:0003886">
    <property type="term" value="F:DNA (cytosine-5-)-methyltransferase activity"/>
    <property type="evidence" value="ECO:0007669"/>
    <property type="project" value="UniProtKB-EC"/>
</dbReference>
<dbReference type="GO" id="GO:0003677">
    <property type="term" value="F:DNA binding"/>
    <property type="evidence" value="ECO:0007669"/>
    <property type="project" value="TreeGrafter"/>
</dbReference>
<feature type="compositionally biased region" description="Acidic residues" evidence="6">
    <location>
        <begin position="102"/>
        <end position="114"/>
    </location>
</feature>
<comment type="caution">
    <text evidence="7">The sequence shown here is derived from an EMBL/GenBank/DDBJ whole genome shotgun (WGS) entry which is preliminary data.</text>
</comment>
<evidence type="ECO:0000256" key="6">
    <source>
        <dbReference type="SAM" id="MobiDB-lite"/>
    </source>
</evidence>
<keyword evidence="3 5" id="KW-0808">Transferase</keyword>
<dbReference type="Gene3D" id="3.90.120.10">
    <property type="entry name" value="DNA Methylase, subunit A, domain 2"/>
    <property type="match status" value="1"/>
</dbReference>
<dbReference type="KEGG" id="mrr:Moror_15734"/>
<accession>V2WWU7</accession>
<name>V2WWU7_MONRO</name>
<evidence type="ECO:0000256" key="4">
    <source>
        <dbReference type="ARBA" id="ARBA00022691"/>
    </source>
</evidence>
<evidence type="ECO:0000256" key="1">
    <source>
        <dbReference type="ARBA" id="ARBA00011975"/>
    </source>
</evidence>
<dbReference type="Pfam" id="PF00145">
    <property type="entry name" value="DNA_methylase"/>
    <property type="match status" value="1"/>
</dbReference>
<feature type="region of interest" description="Disordered" evidence="6">
    <location>
        <begin position="93"/>
        <end position="114"/>
    </location>
</feature>
<organism evidence="7 8">
    <name type="scientific">Moniliophthora roreri (strain MCA 2997)</name>
    <name type="common">Cocoa frosty pod rot fungus</name>
    <name type="synonym">Crinipellis roreri</name>
    <dbReference type="NCBI Taxonomy" id="1381753"/>
    <lineage>
        <taxon>Eukaryota</taxon>
        <taxon>Fungi</taxon>
        <taxon>Dikarya</taxon>
        <taxon>Basidiomycota</taxon>
        <taxon>Agaricomycotina</taxon>
        <taxon>Agaricomycetes</taxon>
        <taxon>Agaricomycetidae</taxon>
        <taxon>Agaricales</taxon>
        <taxon>Marasmiineae</taxon>
        <taxon>Marasmiaceae</taxon>
        <taxon>Moniliophthora</taxon>
    </lineage>
</organism>
<dbReference type="STRING" id="1381753.V2WWU7"/>
<proteinExistence type="inferred from homology"/>
<feature type="region of interest" description="Disordered" evidence="6">
    <location>
        <begin position="1469"/>
        <end position="1490"/>
    </location>
</feature>
<dbReference type="Proteomes" id="UP000017559">
    <property type="component" value="Unassembled WGS sequence"/>
</dbReference>
<keyword evidence="4 5" id="KW-0949">S-adenosyl-L-methionine</keyword>
<reference evidence="7 8" key="1">
    <citation type="journal article" date="2014" name="BMC Genomics">
        <title>Genome and secretome analysis of the hemibiotrophic fungal pathogen, Moniliophthora roreri, which causes frosty pod rot disease of cacao: mechanisms of the biotrophic and necrotrophic phases.</title>
        <authorList>
            <person name="Meinhardt L.W."/>
            <person name="Costa G.G.L."/>
            <person name="Thomazella D.P.T."/>
            <person name="Teixeira P.J.P.L."/>
            <person name="Carazzolle M.F."/>
            <person name="Schuster S.C."/>
            <person name="Carlson J.E."/>
            <person name="Guiltinan M.J."/>
            <person name="Mieczkowski P."/>
            <person name="Farmer A."/>
            <person name="Ramaraj T."/>
            <person name="Crozier J."/>
            <person name="Davis R.E."/>
            <person name="Shao J."/>
            <person name="Melnick R.L."/>
            <person name="Pereira G.A.G."/>
            <person name="Bailey B.A."/>
        </authorList>
    </citation>
    <scope>NUCLEOTIDE SEQUENCE [LARGE SCALE GENOMIC DNA]</scope>
    <source>
        <strain evidence="7 8">MCA 2997</strain>
    </source>
</reference>
<dbReference type="EC" id="2.1.1.37" evidence="1"/>
<dbReference type="EMBL" id="AWSO01001172">
    <property type="protein sequence ID" value="ESK85021.1"/>
    <property type="molecule type" value="Genomic_DNA"/>
</dbReference>
<dbReference type="PANTHER" id="PTHR10629">
    <property type="entry name" value="CYTOSINE-SPECIFIC METHYLTRANSFERASE"/>
    <property type="match status" value="1"/>
</dbReference>
<dbReference type="HOGENOM" id="CLU_258984_0_0_1"/>
<evidence type="ECO:0000313" key="7">
    <source>
        <dbReference type="EMBL" id="ESK85021.1"/>
    </source>
</evidence>
<keyword evidence="8" id="KW-1185">Reference proteome</keyword>
<comment type="similarity">
    <text evidence="5">Belongs to the class I-like SAM-binding methyltransferase superfamily. C5-methyltransferase family.</text>
</comment>
<dbReference type="PROSITE" id="PS51679">
    <property type="entry name" value="SAM_MT_C5"/>
    <property type="match status" value="1"/>
</dbReference>
<dbReference type="InterPro" id="IPR001525">
    <property type="entry name" value="C5_MeTfrase"/>
</dbReference>
<evidence type="ECO:0000256" key="3">
    <source>
        <dbReference type="ARBA" id="ARBA00022679"/>
    </source>
</evidence>
<dbReference type="GO" id="GO:0032259">
    <property type="term" value="P:methylation"/>
    <property type="evidence" value="ECO:0007669"/>
    <property type="project" value="UniProtKB-KW"/>
</dbReference>
<dbReference type="GO" id="GO:0005634">
    <property type="term" value="C:nucleus"/>
    <property type="evidence" value="ECO:0007669"/>
    <property type="project" value="TreeGrafter"/>
</dbReference>
<evidence type="ECO:0000256" key="2">
    <source>
        <dbReference type="ARBA" id="ARBA00022603"/>
    </source>
</evidence>
<keyword evidence="2 5" id="KW-0489">Methyltransferase</keyword>
<evidence type="ECO:0000256" key="5">
    <source>
        <dbReference type="PROSITE-ProRule" id="PRU01016"/>
    </source>
</evidence>
<dbReference type="GO" id="GO:0044027">
    <property type="term" value="P:negative regulation of gene expression via chromosomal CpG island methylation"/>
    <property type="evidence" value="ECO:0007669"/>
    <property type="project" value="TreeGrafter"/>
</dbReference>
<sequence length="1490" mass="167100">MPRNCSLNIDKDYCPHWTPVEGLREVLQNWHDGMIASYGLKGPEQLKVVEARRRKQNGKTIRRFNASVDGKPETVGYIEYRFWEKQEGTVKNGEKSNWKVDDDSEEVDDDDDDEDYIEYTGSPTEKTGRRSENELIIINKNASIEFNKLRQGKTTKAADSSGRFIGKYGDGMKVGIVAMLRENYSVVYHTCRYRWKFYFFANRKFPGSMDELWVEVTNDEKEKATYNCDKDTRVSIKGVPLDIAFHAFDNALFCCPPPQDAVIQVASAPTGRIIIGDKYSSRLFGSSIFICDFPRDDEGSPFLELGYDIRGGISCSRDRNNPNIREVTTKITKIWRENLVEEADRRWVSSDSDAPFSRAYRYLQLLELEGVCMDVAGVHEGFAKGKPDAPKVVKHIFQAYLSRLRKEYHGSAFWIYNPRAGSRDDDSPSKIIQSMGMTPVLAPETLIKLFEEHNLVISPQAKRKEVFMALPDSMLLNSTETFSRYVVHAIRVIQEYVPFLRNLKLVWKDTVTRRSTVKQEEEDEGTVGHTQVNIKQEEDEVKPKSEQTKLRLDLDVFIHKDSVFLNDRNLSLHDVHSIRRNCPEYLVRSGDDDHICNCSVRVLAIEMVEQTHSSRESRIRAIGDCMDLLFLFPHGDTGELVVSWRTFSSSKGFLVEVRPQGSFAQTKTLKRAVVNLVHESDHGSPAPQDLAQVEDGAELDDEITFLTTSDTSVSVPARFSGQKISMQVCSSRHDISVAYSLPFEFEYPLDQVRDLVTQIRDQYLFLSFSPVDGADRYLLVVTFTGGETEACELKESDWSKEIGPRHPVAVSLTAVSAAGVRSHSEATADVKYPSLDAGLDLRQEERDNERSICDGGGMPAGFDDSDDDMDESFPANTAADIPIRTTSMNSLVAAMDKPYLDIDMDDHCLPRQDHRAGSAALPVGMDTEELYNFEEGFNAEVCAKSLADPSYSRDPAAKYVELGVARIGSNGTEIRSGAVVEVVLNVTGRFRHFLLCVESVCRRETDPEVRLRSQKYISRHDFLDPTSSKGVRTFTSYEALLHGPGDIEFFLVPDPYTYEALCEIKLGDIESISCVFHQYDRMKPEDGTIPRFRCSSAVCFPSNAVPMEHTLPLRLLLGTPEESTPQKPTNVTIGNFKAGAGSFSQGFCDAGWVTTFAVDGDMHACNTNKRNHPTTLIHQSDVGVLLSEYTNQYLPKPTECLTVVLISLPSDLLPHIAKDGQAAKHCVDILKVTGACYMLIESGISAVHPEFIYHWHQLAVDLRDAGMQSHWTVLDAQDYGAPISQKSVFLIAAKIGLTLPSFPSPTHGNKVAYTTVRDAIADLAIDNPRKMNSIGNPVFLCKREHKQYACSMGAHDLVENHAILDSSLDLKNGQNTKWDEPCGVLRSECIVHPDGKRLLSPRELARIKTFKDDYVFTGPVSEQKKQIINAVCPILSRAFGETFKAAVLQDNGDLRGLFTNRTMLESSRTSKRGISELDGISPDKKRLRLS</sequence>